<comment type="caution">
    <text evidence="2">The sequence shown here is derived from an EMBL/GenBank/DDBJ whole genome shotgun (WGS) entry which is preliminary data.</text>
</comment>
<dbReference type="Proteomes" id="UP000827092">
    <property type="component" value="Unassembled WGS sequence"/>
</dbReference>
<accession>A0AAV6V1I5</accession>
<evidence type="ECO:0000313" key="2">
    <source>
        <dbReference type="EMBL" id="KAG8189853.1"/>
    </source>
</evidence>
<feature type="compositionally biased region" description="Polar residues" evidence="1">
    <location>
        <begin position="26"/>
        <end position="35"/>
    </location>
</feature>
<evidence type="ECO:0000256" key="1">
    <source>
        <dbReference type="SAM" id="MobiDB-lite"/>
    </source>
</evidence>
<gene>
    <name evidence="2" type="ORF">JTE90_026154</name>
</gene>
<name>A0AAV6V1I5_9ARAC</name>
<dbReference type="EMBL" id="JAFNEN010000202">
    <property type="protein sequence ID" value="KAG8189853.1"/>
    <property type="molecule type" value="Genomic_DNA"/>
</dbReference>
<reference evidence="2 3" key="1">
    <citation type="journal article" date="2022" name="Nat. Ecol. Evol.">
        <title>A masculinizing supergene underlies an exaggerated male reproductive morph in a spider.</title>
        <authorList>
            <person name="Hendrickx F."/>
            <person name="De Corte Z."/>
            <person name="Sonet G."/>
            <person name="Van Belleghem S.M."/>
            <person name="Kostlbacher S."/>
            <person name="Vangestel C."/>
        </authorList>
    </citation>
    <scope>NUCLEOTIDE SEQUENCE [LARGE SCALE GENOMIC DNA]</scope>
    <source>
        <strain evidence="2">W744_W776</strain>
    </source>
</reference>
<sequence length="176" mass="19863">MTAGIGTLASQINLHSRCPIPMRQGRPSNESGSISSHHRNRHRPIRRKLIHLNSAPTHAPFLMSSTKPAGLETSLLQHLGPERQTSLSQSWQQHHVLTYSTATLNPRYRPYAKFKRGVNRSLSSDGFLMEMRPVLRCASHSPRWVCYGPWSVDTCPCPSLKQTPRKPKVLLFLHGN</sequence>
<proteinExistence type="predicted"/>
<dbReference type="AlphaFoldDB" id="A0AAV6V1I5"/>
<keyword evidence="3" id="KW-1185">Reference proteome</keyword>
<feature type="region of interest" description="Disordered" evidence="1">
    <location>
        <begin position="17"/>
        <end position="41"/>
    </location>
</feature>
<protein>
    <submittedName>
        <fullName evidence="2">Uncharacterized protein</fullName>
    </submittedName>
</protein>
<organism evidence="2 3">
    <name type="scientific">Oedothorax gibbosus</name>
    <dbReference type="NCBI Taxonomy" id="931172"/>
    <lineage>
        <taxon>Eukaryota</taxon>
        <taxon>Metazoa</taxon>
        <taxon>Ecdysozoa</taxon>
        <taxon>Arthropoda</taxon>
        <taxon>Chelicerata</taxon>
        <taxon>Arachnida</taxon>
        <taxon>Araneae</taxon>
        <taxon>Araneomorphae</taxon>
        <taxon>Entelegynae</taxon>
        <taxon>Araneoidea</taxon>
        <taxon>Linyphiidae</taxon>
        <taxon>Erigoninae</taxon>
        <taxon>Oedothorax</taxon>
    </lineage>
</organism>
<evidence type="ECO:0000313" key="3">
    <source>
        <dbReference type="Proteomes" id="UP000827092"/>
    </source>
</evidence>